<evidence type="ECO:0000256" key="1">
    <source>
        <dbReference type="ARBA" id="ARBA00000085"/>
    </source>
</evidence>
<evidence type="ECO:0000256" key="5">
    <source>
        <dbReference type="ARBA" id="ARBA00022679"/>
    </source>
</evidence>
<dbReference type="OrthoDB" id="9786919at2"/>
<dbReference type="Pfam" id="PF00672">
    <property type="entry name" value="HAMP"/>
    <property type="match status" value="1"/>
</dbReference>
<dbReference type="Gene3D" id="3.30.565.10">
    <property type="entry name" value="Histidine kinase-like ATPase, C-terminal domain"/>
    <property type="match status" value="1"/>
</dbReference>
<dbReference type="AlphaFoldDB" id="A0A5A7SFM2"/>
<dbReference type="Pfam" id="PF02518">
    <property type="entry name" value="HATPase_c"/>
    <property type="match status" value="1"/>
</dbReference>
<protein>
    <recommendedName>
        <fullName evidence="3">histidine kinase</fullName>
        <ecNumber evidence="3">2.7.13.3</ecNumber>
    </recommendedName>
</protein>
<dbReference type="InterPro" id="IPR003594">
    <property type="entry name" value="HATPase_dom"/>
</dbReference>
<dbReference type="InterPro" id="IPR005467">
    <property type="entry name" value="His_kinase_dom"/>
</dbReference>
<feature type="domain" description="HAMP" evidence="13">
    <location>
        <begin position="157"/>
        <end position="210"/>
    </location>
</feature>
<evidence type="ECO:0000256" key="7">
    <source>
        <dbReference type="ARBA" id="ARBA00022777"/>
    </source>
</evidence>
<accession>A0A5A7SFM2</accession>
<name>A0A5A7SFM2_9NOCA</name>
<keyword evidence="5" id="KW-0808">Transferase</keyword>
<gene>
    <name evidence="14" type="ORF">FOY51_06155</name>
</gene>
<dbReference type="InterPro" id="IPR036097">
    <property type="entry name" value="HisK_dim/P_sf"/>
</dbReference>
<dbReference type="SUPFAM" id="SSF158472">
    <property type="entry name" value="HAMP domain-like"/>
    <property type="match status" value="1"/>
</dbReference>
<dbReference type="Pfam" id="PF00512">
    <property type="entry name" value="HisKA"/>
    <property type="match status" value="1"/>
</dbReference>
<dbReference type="CDD" id="cd00082">
    <property type="entry name" value="HisKA"/>
    <property type="match status" value="1"/>
</dbReference>
<evidence type="ECO:0000256" key="10">
    <source>
        <dbReference type="ARBA" id="ARBA00023136"/>
    </source>
</evidence>
<dbReference type="PROSITE" id="PS50109">
    <property type="entry name" value="HIS_KIN"/>
    <property type="match status" value="1"/>
</dbReference>
<evidence type="ECO:0000256" key="3">
    <source>
        <dbReference type="ARBA" id="ARBA00012438"/>
    </source>
</evidence>
<dbReference type="SMART" id="SM00388">
    <property type="entry name" value="HisKA"/>
    <property type="match status" value="1"/>
</dbReference>
<evidence type="ECO:0000256" key="2">
    <source>
        <dbReference type="ARBA" id="ARBA00004236"/>
    </source>
</evidence>
<dbReference type="Proteomes" id="UP000322244">
    <property type="component" value="Unassembled WGS sequence"/>
</dbReference>
<feature type="transmembrane region" description="Helical" evidence="11">
    <location>
        <begin position="136"/>
        <end position="160"/>
    </location>
</feature>
<keyword evidence="6 11" id="KW-0812">Transmembrane</keyword>
<dbReference type="Gene3D" id="1.10.287.130">
    <property type="match status" value="1"/>
</dbReference>
<keyword evidence="10 11" id="KW-0472">Membrane</keyword>
<evidence type="ECO:0000256" key="9">
    <source>
        <dbReference type="ARBA" id="ARBA00023012"/>
    </source>
</evidence>
<evidence type="ECO:0000256" key="8">
    <source>
        <dbReference type="ARBA" id="ARBA00022989"/>
    </source>
</evidence>
<keyword evidence="9" id="KW-0902">Two-component regulatory system</keyword>
<dbReference type="SMART" id="SM00387">
    <property type="entry name" value="HATPase_c"/>
    <property type="match status" value="1"/>
</dbReference>
<dbReference type="InterPro" id="IPR003661">
    <property type="entry name" value="HisK_dim/P_dom"/>
</dbReference>
<dbReference type="PROSITE" id="PS50885">
    <property type="entry name" value="HAMP"/>
    <property type="match status" value="1"/>
</dbReference>
<evidence type="ECO:0000313" key="15">
    <source>
        <dbReference type="Proteomes" id="UP000322244"/>
    </source>
</evidence>
<dbReference type="Gene3D" id="6.10.340.10">
    <property type="match status" value="1"/>
</dbReference>
<dbReference type="EMBL" id="VLNY01000002">
    <property type="protein sequence ID" value="KAA0024374.1"/>
    <property type="molecule type" value="Genomic_DNA"/>
</dbReference>
<dbReference type="GO" id="GO:0005886">
    <property type="term" value="C:plasma membrane"/>
    <property type="evidence" value="ECO:0007669"/>
    <property type="project" value="UniProtKB-SubCell"/>
</dbReference>
<comment type="subcellular location">
    <subcellularLocation>
        <location evidence="2">Cell membrane</location>
    </subcellularLocation>
</comment>
<dbReference type="InterPro" id="IPR050428">
    <property type="entry name" value="TCS_sensor_his_kinase"/>
</dbReference>
<evidence type="ECO:0000256" key="4">
    <source>
        <dbReference type="ARBA" id="ARBA00022553"/>
    </source>
</evidence>
<proteinExistence type="predicted"/>
<sequence length="440" mass="47147">MRTVSLQRRVLVTALGILTCTLIAVTLVVNVLFGRVVDRQLESVLADRVQLAQQLAKQGVSPAQLIQRIDERSVRARLVLANGAIYGSLPEGSAEDNPVRIRRVQLKGGEQLNRSRLTVAVDTGLLAGARSRLLRLLLLTDLVAIAITFVALLVSVRFALSPLDAMTRLARDIAKGGRGRRMSPTRTDTELGRTAAAFDDMLDGLEGAESHARSAEEQTRRFVADAAHELRTPITGVQAVAEAVLQQPTDVDPAERERLHLLLIRESRRAGRLVDELVDLARIDAGGVALERQPVGLYALASTQVDRARLQHPQLAFQIGGAQPIVHADPVRVSQILANLVDNACNATPAGGSVRVTIAQLPGRAEVTIADTGVGVPPADRERIFDRLVRLDRARDRETGGSGLGLAISRGFARAHGGDVTCDPPAEGGAGAVFTLRLPL</sequence>
<evidence type="ECO:0000259" key="13">
    <source>
        <dbReference type="PROSITE" id="PS50885"/>
    </source>
</evidence>
<feature type="domain" description="Histidine kinase" evidence="12">
    <location>
        <begin position="225"/>
        <end position="440"/>
    </location>
</feature>
<dbReference type="SUPFAM" id="SSF55874">
    <property type="entry name" value="ATPase domain of HSP90 chaperone/DNA topoisomerase II/histidine kinase"/>
    <property type="match status" value="1"/>
</dbReference>
<evidence type="ECO:0000259" key="12">
    <source>
        <dbReference type="PROSITE" id="PS50109"/>
    </source>
</evidence>
<comment type="catalytic activity">
    <reaction evidence="1">
        <text>ATP + protein L-histidine = ADP + protein N-phospho-L-histidine.</text>
        <dbReference type="EC" id="2.7.13.3"/>
    </reaction>
</comment>
<dbReference type="GO" id="GO:0000155">
    <property type="term" value="F:phosphorelay sensor kinase activity"/>
    <property type="evidence" value="ECO:0007669"/>
    <property type="project" value="InterPro"/>
</dbReference>
<organism evidence="14 15">
    <name type="scientific">Antrihabitans cavernicola</name>
    <dbReference type="NCBI Taxonomy" id="2495913"/>
    <lineage>
        <taxon>Bacteria</taxon>
        <taxon>Bacillati</taxon>
        <taxon>Actinomycetota</taxon>
        <taxon>Actinomycetes</taxon>
        <taxon>Mycobacteriales</taxon>
        <taxon>Nocardiaceae</taxon>
        <taxon>Antrihabitans</taxon>
    </lineage>
</organism>
<keyword evidence="15" id="KW-1185">Reference proteome</keyword>
<dbReference type="EC" id="2.7.13.3" evidence="3"/>
<keyword evidence="8 11" id="KW-1133">Transmembrane helix</keyword>
<keyword evidence="4" id="KW-0597">Phosphoprotein</keyword>
<dbReference type="PANTHER" id="PTHR45436:SF5">
    <property type="entry name" value="SENSOR HISTIDINE KINASE TRCS"/>
    <property type="match status" value="1"/>
</dbReference>
<dbReference type="InterPro" id="IPR004358">
    <property type="entry name" value="Sig_transdc_His_kin-like_C"/>
</dbReference>
<dbReference type="SUPFAM" id="SSF47384">
    <property type="entry name" value="Homodimeric domain of signal transducing histidine kinase"/>
    <property type="match status" value="1"/>
</dbReference>
<dbReference type="PRINTS" id="PR00344">
    <property type="entry name" value="BCTRLSENSOR"/>
</dbReference>
<comment type="caution">
    <text evidence="14">The sequence shown here is derived from an EMBL/GenBank/DDBJ whole genome shotgun (WGS) entry which is preliminary data.</text>
</comment>
<dbReference type="CDD" id="cd06225">
    <property type="entry name" value="HAMP"/>
    <property type="match status" value="1"/>
</dbReference>
<evidence type="ECO:0000256" key="6">
    <source>
        <dbReference type="ARBA" id="ARBA00022692"/>
    </source>
</evidence>
<feature type="transmembrane region" description="Helical" evidence="11">
    <location>
        <begin position="12"/>
        <end position="33"/>
    </location>
</feature>
<evidence type="ECO:0000313" key="14">
    <source>
        <dbReference type="EMBL" id="KAA0024374.1"/>
    </source>
</evidence>
<dbReference type="InterPro" id="IPR003660">
    <property type="entry name" value="HAMP_dom"/>
</dbReference>
<keyword evidence="7 14" id="KW-0418">Kinase</keyword>
<dbReference type="InterPro" id="IPR036890">
    <property type="entry name" value="HATPase_C_sf"/>
</dbReference>
<dbReference type="CDD" id="cd00075">
    <property type="entry name" value="HATPase"/>
    <property type="match status" value="1"/>
</dbReference>
<evidence type="ECO:0000256" key="11">
    <source>
        <dbReference type="SAM" id="Phobius"/>
    </source>
</evidence>
<reference evidence="14 15" key="1">
    <citation type="submission" date="2019-07" db="EMBL/GenBank/DDBJ databases">
        <title>Rhodococcus cavernicolus sp. nov., isolated from a cave.</title>
        <authorList>
            <person name="Lee S.D."/>
        </authorList>
    </citation>
    <scope>NUCLEOTIDE SEQUENCE [LARGE SCALE GENOMIC DNA]</scope>
    <source>
        <strain evidence="14 15">C1-24</strain>
    </source>
</reference>
<dbReference type="PANTHER" id="PTHR45436">
    <property type="entry name" value="SENSOR HISTIDINE KINASE YKOH"/>
    <property type="match status" value="1"/>
</dbReference>
<dbReference type="SMART" id="SM00304">
    <property type="entry name" value="HAMP"/>
    <property type="match status" value="1"/>
</dbReference>